<sequence>MLLGTFVYFWISWHIALFVRVSQVAVDTCQEWWKVSQQRAERREEESE</sequence>
<gene>
    <name evidence="1" type="ORF">LCGC14_2577510</name>
</gene>
<reference evidence="1" key="1">
    <citation type="journal article" date="2015" name="Nature">
        <title>Complex archaea that bridge the gap between prokaryotes and eukaryotes.</title>
        <authorList>
            <person name="Spang A."/>
            <person name="Saw J.H."/>
            <person name="Jorgensen S.L."/>
            <person name="Zaremba-Niedzwiedzka K."/>
            <person name="Martijn J."/>
            <person name="Lind A.E."/>
            <person name="van Eijk R."/>
            <person name="Schleper C."/>
            <person name="Guy L."/>
            <person name="Ettema T.J."/>
        </authorList>
    </citation>
    <scope>NUCLEOTIDE SEQUENCE</scope>
</reference>
<proteinExistence type="predicted"/>
<accession>A0A0F9AFH5</accession>
<organism evidence="1">
    <name type="scientific">marine sediment metagenome</name>
    <dbReference type="NCBI Taxonomy" id="412755"/>
    <lineage>
        <taxon>unclassified sequences</taxon>
        <taxon>metagenomes</taxon>
        <taxon>ecological metagenomes</taxon>
    </lineage>
</organism>
<name>A0A0F9AFH5_9ZZZZ</name>
<dbReference type="AlphaFoldDB" id="A0A0F9AFH5"/>
<comment type="caution">
    <text evidence="1">The sequence shown here is derived from an EMBL/GenBank/DDBJ whole genome shotgun (WGS) entry which is preliminary data.</text>
</comment>
<evidence type="ECO:0000313" key="1">
    <source>
        <dbReference type="EMBL" id="KKL08274.1"/>
    </source>
</evidence>
<protein>
    <submittedName>
        <fullName evidence="1">Uncharacterized protein</fullName>
    </submittedName>
</protein>
<dbReference type="EMBL" id="LAZR01042945">
    <property type="protein sequence ID" value="KKL08274.1"/>
    <property type="molecule type" value="Genomic_DNA"/>
</dbReference>